<dbReference type="EMBL" id="JAQGLA010000016">
    <property type="protein sequence ID" value="MDA3626549.1"/>
    <property type="molecule type" value="Genomic_DNA"/>
</dbReference>
<protein>
    <submittedName>
        <fullName evidence="1">Uncharacterized protein</fullName>
    </submittedName>
</protein>
<dbReference type="RefSeq" id="WP_270949148.1">
    <property type="nucleotide sequence ID" value="NZ_JAQGLA010000016.1"/>
</dbReference>
<dbReference type="Proteomes" id="UP001210380">
    <property type="component" value="Unassembled WGS sequence"/>
</dbReference>
<evidence type="ECO:0000313" key="2">
    <source>
        <dbReference type="Proteomes" id="UP001210380"/>
    </source>
</evidence>
<name>A0ABT4UXW8_9PSEU</name>
<accession>A0ABT4UXW8</accession>
<proteinExistence type="predicted"/>
<evidence type="ECO:0000313" key="1">
    <source>
        <dbReference type="EMBL" id="MDA3626549.1"/>
    </source>
</evidence>
<comment type="caution">
    <text evidence="1">The sequence shown here is derived from an EMBL/GenBank/DDBJ whole genome shotgun (WGS) entry which is preliminary data.</text>
</comment>
<organism evidence="1 2">
    <name type="scientific">Saccharopolyspora oryzae</name>
    <dbReference type="NCBI Taxonomy" id="2997343"/>
    <lineage>
        <taxon>Bacteria</taxon>
        <taxon>Bacillati</taxon>
        <taxon>Actinomycetota</taxon>
        <taxon>Actinomycetes</taxon>
        <taxon>Pseudonocardiales</taxon>
        <taxon>Pseudonocardiaceae</taxon>
        <taxon>Saccharopolyspora</taxon>
    </lineage>
</organism>
<gene>
    <name evidence="1" type="ORF">OU415_13970</name>
</gene>
<keyword evidence="2" id="KW-1185">Reference proteome</keyword>
<sequence length="126" mass="13403">MTDPFLDSLATALAGQAATALGAAGKAALVKVRDLLKRRSERDPETKAALEAAEADTADRPQIKALAERLDQVCAEDAEFAEELRSEGAAVHNDVSAADDSVVNINHGQVKNLVQTREFNGNITFN</sequence>
<reference evidence="1 2" key="1">
    <citation type="submission" date="2022-11" db="EMBL/GenBank/DDBJ databases">
        <title>Draft genome sequence of Saccharopolyspora sp. WRP15-2 isolated from rhizosphere soils of wild rice in Thailand.</title>
        <authorList>
            <person name="Duangmal K."/>
            <person name="Kammanee S."/>
            <person name="Muangham S."/>
        </authorList>
    </citation>
    <scope>NUCLEOTIDE SEQUENCE [LARGE SCALE GENOMIC DNA]</scope>
    <source>
        <strain evidence="1 2">WRP15-2</strain>
    </source>
</reference>